<proteinExistence type="predicted"/>
<organism evidence="1 2">
    <name type="scientific">Eretmocerus hayati</name>
    <dbReference type="NCBI Taxonomy" id="131215"/>
    <lineage>
        <taxon>Eukaryota</taxon>
        <taxon>Metazoa</taxon>
        <taxon>Ecdysozoa</taxon>
        <taxon>Arthropoda</taxon>
        <taxon>Hexapoda</taxon>
        <taxon>Insecta</taxon>
        <taxon>Pterygota</taxon>
        <taxon>Neoptera</taxon>
        <taxon>Endopterygota</taxon>
        <taxon>Hymenoptera</taxon>
        <taxon>Apocrita</taxon>
        <taxon>Proctotrupomorpha</taxon>
        <taxon>Chalcidoidea</taxon>
        <taxon>Aphelinidae</taxon>
        <taxon>Aphelininae</taxon>
        <taxon>Eretmocerus</taxon>
    </lineage>
</organism>
<comment type="caution">
    <text evidence="1">The sequence shown here is derived from an EMBL/GenBank/DDBJ whole genome shotgun (WGS) entry which is preliminary data.</text>
</comment>
<sequence length="267" mass="28981">MIPQIAFQNLLRNVSRTSLAAPTNLFHTSFARSANSKPSEQKNVAVVLCGCGALDGTEITEAVSIAIHLTCLGLKPRFYAPNIDLCSPVDHLTKDPYEPPRKLNALVEAARVARSSIKPLEELKACESVGLIIPGGFGAARTLSDFAAKGACCAVLPDLERVILEFRCCSKPIGTLCIASSIIAKVLPGAKVTLGHECPEDRWPYAAAIQKVREMGACVELRTVKQVTHCKRFNLYSNPAWLDSKASYADVHEGIGKMIKMMKKSMR</sequence>
<protein>
    <submittedName>
        <fullName evidence="1">Uncharacterized protein</fullName>
    </submittedName>
</protein>
<keyword evidence="2" id="KW-1185">Reference proteome</keyword>
<reference evidence="1" key="1">
    <citation type="submission" date="2023-04" db="EMBL/GenBank/DDBJ databases">
        <title>A chromosome-level genome assembly of the parasitoid wasp Eretmocerus hayati.</title>
        <authorList>
            <person name="Zhong Y."/>
            <person name="Liu S."/>
            <person name="Liu Y."/>
        </authorList>
    </citation>
    <scope>NUCLEOTIDE SEQUENCE</scope>
    <source>
        <strain evidence="1">ZJU_SS_LIU_2023</strain>
    </source>
</reference>
<accession>A0ACC2PYP0</accession>
<name>A0ACC2PYP0_9HYME</name>
<dbReference type="Proteomes" id="UP001239111">
    <property type="component" value="Chromosome 1"/>
</dbReference>
<gene>
    <name evidence="1" type="ORF">QAD02_023873</name>
</gene>
<evidence type="ECO:0000313" key="1">
    <source>
        <dbReference type="EMBL" id="KAJ8688078.1"/>
    </source>
</evidence>
<dbReference type="EMBL" id="CM056741">
    <property type="protein sequence ID" value="KAJ8688078.1"/>
    <property type="molecule type" value="Genomic_DNA"/>
</dbReference>
<evidence type="ECO:0000313" key="2">
    <source>
        <dbReference type="Proteomes" id="UP001239111"/>
    </source>
</evidence>